<dbReference type="EMBL" id="BPRA01000002">
    <property type="protein sequence ID" value="GJE53941.1"/>
    <property type="molecule type" value="Genomic_DNA"/>
</dbReference>
<reference evidence="2" key="2">
    <citation type="submission" date="2021-08" db="EMBL/GenBank/DDBJ databases">
        <authorList>
            <person name="Tani A."/>
            <person name="Ola A."/>
            <person name="Ogura Y."/>
            <person name="Katsura K."/>
            <person name="Hayashi T."/>
        </authorList>
    </citation>
    <scope>NUCLEOTIDE SEQUENCE</scope>
    <source>
        <strain evidence="2">DSM 23674</strain>
    </source>
</reference>
<keyword evidence="3" id="KW-1185">Reference proteome</keyword>
<gene>
    <name evidence="2" type="ORF">EKPJFOCH_0411</name>
</gene>
<keyword evidence="1" id="KW-1133">Transmembrane helix</keyword>
<dbReference type="Proteomes" id="UP001055101">
    <property type="component" value="Unassembled WGS sequence"/>
</dbReference>
<organism evidence="2 3">
    <name type="scientific">Methylobacterium thuringiense</name>
    <dbReference type="NCBI Taxonomy" id="1003091"/>
    <lineage>
        <taxon>Bacteria</taxon>
        <taxon>Pseudomonadati</taxon>
        <taxon>Pseudomonadota</taxon>
        <taxon>Alphaproteobacteria</taxon>
        <taxon>Hyphomicrobiales</taxon>
        <taxon>Methylobacteriaceae</taxon>
        <taxon>Methylobacterium</taxon>
    </lineage>
</organism>
<evidence type="ECO:0000256" key="1">
    <source>
        <dbReference type="SAM" id="Phobius"/>
    </source>
</evidence>
<feature type="transmembrane region" description="Helical" evidence="1">
    <location>
        <begin position="31"/>
        <end position="55"/>
    </location>
</feature>
<proteinExistence type="predicted"/>
<sequence length="89" mass="9559">MSTLQWLPLLAFLGPMPAPRPEPPKATPDHGWVAGFLMLATVFTMVAPMIAVWGFHRPEAVIRAGCEAAGGRLVHRSVSGDGPARCRKV</sequence>
<comment type="caution">
    <text evidence="2">The sequence shown here is derived from an EMBL/GenBank/DDBJ whole genome shotgun (WGS) entry which is preliminary data.</text>
</comment>
<keyword evidence="1" id="KW-0812">Transmembrane</keyword>
<dbReference type="RefSeq" id="WP_147816844.1">
    <property type="nucleotide sequence ID" value="NZ_BPRA01000002.1"/>
</dbReference>
<keyword evidence="1" id="KW-0472">Membrane</keyword>
<evidence type="ECO:0000313" key="2">
    <source>
        <dbReference type="EMBL" id="GJE53941.1"/>
    </source>
</evidence>
<protein>
    <submittedName>
        <fullName evidence="2">Uncharacterized protein</fullName>
    </submittedName>
</protein>
<accession>A0ABQ4TF52</accession>
<evidence type="ECO:0000313" key="3">
    <source>
        <dbReference type="Proteomes" id="UP001055101"/>
    </source>
</evidence>
<reference evidence="2" key="1">
    <citation type="journal article" date="2021" name="Front. Microbiol.">
        <title>Comprehensive Comparative Genomics and Phenotyping of Methylobacterium Species.</title>
        <authorList>
            <person name="Alessa O."/>
            <person name="Ogura Y."/>
            <person name="Fujitani Y."/>
            <person name="Takami H."/>
            <person name="Hayashi T."/>
            <person name="Sahin N."/>
            <person name="Tani A."/>
        </authorList>
    </citation>
    <scope>NUCLEOTIDE SEQUENCE</scope>
    <source>
        <strain evidence="2">DSM 23674</strain>
    </source>
</reference>
<name>A0ABQ4TF52_9HYPH</name>